<evidence type="ECO:0000256" key="1">
    <source>
        <dbReference type="SAM" id="MobiDB-lite"/>
    </source>
</evidence>
<feature type="compositionally biased region" description="Basic and acidic residues" evidence="1">
    <location>
        <begin position="135"/>
        <end position="149"/>
    </location>
</feature>
<comment type="caution">
    <text evidence="3">The sequence shown here is derived from an EMBL/GenBank/DDBJ whole genome shotgun (WGS) entry which is preliminary data.</text>
</comment>
<keyword evidence="2" id="KW-0472">Membrane</keyword>
<protein>
    <submittedName>
        <fullName evidence="3">Uncharacterized protein</fullName>
    </submittedName>
</protein>
<keyword evidence="2" id="KW-1133">Transmembrane helix</keyword>
<evidence type="ECO:0000256" key="2">
    <source>
        <dbReference type="SAM" id="Phobius"/>
    </source>
</evidence>
<accession>A0A1Z5HMW5</accession>
<dbReference type="Proteomes" id="UP000197032">
    <property type="component" value="Unassembled WGS sequence"/>
</dbReference>
<dbReference type="RefSeq" id="WP_088552477.1">
    <property type="nucleotide sequence ID" value="NZ_BDGJ01000001.1"/>
</dbReference>
<gene>
    <name evidence="3" type="ORF">KKC1_00160</name>
</gene>
<dbReference type="EMBL" id="BDGJ01000001">
    <property type="protein sequence ID" value="GAW90854.1"/>
    <property type="molecule type" value="Genomic_DNA"/>
</dbReference>
<sequence length="149" mass="15935">MRNKDNREELVNEEGNLVNSLLGLISQLNIQQTDPSLIIIYLSLINLLTIVSLIGSETIPPVYSKGVKGSADEGGDFSSALLSLLPLLTGKTEGMPDLSLLSNLLGKKSGQKINPALLGLLMNLLTGETSEENQDEGKENDKEGDKGKS</sequence>
<dbReference type="AlphaFoldDB" id="A0A1Z5HMW5"/>
<proteinExistence type="predicted"/>
<evidence type="ECO:0000313" key="4">
    <source>
        <dbReference type="Proteomes" id="UP000197032"/>
    </source>
</evidence>
<organism evidence="3 4">
    <name type="scientific">Calderihabitans maritimus</name>
    <dbReference type="NCBI Taxonomy" id="1246530"/>
    <lineage>
        <taxon>Bacteria</taxon>
        <taxon>Bacillati</taxon>
        <taxon>Bacillota</taxon>
        <taxon>Clostridia</taxon>
        <taxon>Neomoorellales</taxon>
        <taxon>Calderihabitantaceae</taxon>
        <taxon>Calderihabitans</taxon>
    </lineage>
</organism>
<keyword evidence="4" id="KW-1185">Reference proteome</keyword>
<evidence type="ECO:0000313" key="3">
    <source>
        <dbReference type="EMBL" id="GAW90854.1"/>
    </source>
</evidence>
<feature type="transmembrane region" description="Helical" evidence="2">
    <location>
        <begin position="38"/>
        <end position="55"/>
    </location>
</feature>
<keyword evidence="2" id="KW-0812">Transmembrane</keyword>
<name>A0A1Z5HMW5_9FIRM</name>
<feature type="region of interest" description="Disordered" evidence="1">
    <location>
        <begin position="128"/>
        <end position="149"/>
    </location>
</feature>
<reference evidence="4" key="1">
    <citation type="journal article" date="2017" name="Appl. Environ. Microbiol.">
        <title>Genomic analysis of Calderihabitans maritimus KKC1, a thermophilic hydrogenogenic carboxydotrophic bacterium isolated from marine sediment.</title>
        <authorList>
            <person name="Omae K."/>
            <person name="Yoneda Y."/>
            <person name="Fukuyama Y."/>
            <person name="Yoshida T."/>
            <person name="Sako Y."/>
        </authorList>
    </citation>
    <scope>NUCLEOTIDE SEQUENCE [LARGE SCALE GENOMIC DNA]</scope>
    <source>
        <strain evidence="4">KKC1</strain>
    </source>
</reference>